<dbReference type="EMBL" id="LMWN01000004">
    <property type="protein sequence ID" value="KUN09651.1"/>
    <property type="molecule type" value="Genomic_DNA"/>
</dbReference>
<dbReference type="Proteomes" id="UP000053127">
    <property type="component" value="Unassembled WGS sequence"/>
</dbReference>
<evidence type="ECO:0000256" key="1">
    <source>
        <dbReference type="SAM" id="MobiDB-lite"/>
    </source>
</evidence>
<evidence type="ECO:0000313" key="2">
    <source>
        <dbReference type="EMBL" id="KUN09651.1"/>
    </source>
</evidence>
<dbReference type="OrthoDB" id="9805301at2"/>
<gene>
    <name evidence="2" type="ORF">AQI95_03520</name>
</gene>
<accession>A0A101PDW0</accession>
<comment type="caution">
    <text evidence="2">The sequence shown here is derived from an EMBL/GenBank/DDBJ whole genome shotgun (WGS) entry which is preliminary data.</text>
</comment>
<organism evidence="2 3">
    <name type="scientific">Streptomyces yokosukanensis</name>
    <dbReference type="NCBI Taxonomy" id="67386"/>
    <lineage>
        <taxon>Bacteria</taxon>
        <taxon>Bacillati</taxon>
        <taxon>Actinomycetota</taxon>
        <taxon>Actinomycetes</taxon>
        <taxon>Kitasatosporales</taxon>
        <taxon>Streptomycetaceae</taxon>
        <taxon>Streptomyces</taxon>
    </lineage>
</organism>
<protein>
    <submittedName>
        <fullName evidence="2">Uncharacterized protein</fullName>
    </submittedName>
</protein>
<sequence>MGLPLRLDTGRPPAEGSALPVVDVPRPHGRFTRTEVNSDRLRAVPVYTAEGLPVRLVQR</sequence>
<proteinExistence type="predicted"/>
<keyword evidence="3" id="KW-1185">Reference proteome</keyword>
<dbReference type="RefSeq" id="WP_067117177.1">
    <property type="nucleotide sequence ID" value="NZ_KQ948207.1"/>
</dbReference>
<evidence type="ECO:0000313" key="3">
    <source>
        <dbReference type="Proteomes" id="UP000053127"/>
    </source>
</evidence>
<reference evidence="2 3" key="1">
    <citation type="submission" date="2015-10" db="EMBL/GenBank/DDBJ databases">
        <title>Draft genome sequence of Streptomyces yokosukanensis DSM 40224, type strain for the species Streptomyces yokosukanensis.</title>
        <authorList>
            <person name="Ruckert C."/>
            <person name="Winkler A."/>
            <person name="Kalinowski J."/>
            <person name="Kampfer P."/>
            <person name="Glaeser S."/>
        </authorList>
    </citation>
    <scope>NUCLEOTIDE SEQUENCE [LARGE SCALE GENOMIC DNA]</scope>
    <source>
        <strain evidence="2 3">DSM 40224</strain>
    </source>
</reference>
<feature type="region of interest" description="Disordered" evidence="1">
    <location>
        <begin position="1"/>
        <end position="26"/>
    </location>
</feature>
<dbReference type="STRING" id="67386.AQI95_03520"/>
<dbReference type="AlphaFoldDB" id="A0A101PDW0"/>
<name>A0A101PDW0_9ACTN</name>